<protein>
    <recommendedName>
        <fullName evidence="6 7">Small ribosomal subunit protein uS7c</fullName>
    </recommendedName>
</protein>
<evidence type="ECO:0000256" key="6">
    <source>
        <dbReference type="ARBA" id="ARBA00035151"/>
    </source>
</evidence>
<proteinExistence type="inferred from homology"/>
<dbReference type="InterPro" id="IPR000235">
    <property type="entry name" value="Ribosomal_uS7"/>
</dbReference>
<comment type="similarity">
    <text evidence="1 7">Belongs to the universal ribosomal protein uS7 family.</text>
</comment>
<dbReference type="GO" id="GO:0009507">
    <property type="term" value="C:chloroplast"/>
    <property type="evidence" value="ECO:0007669"/>
    <property type="project" value="UniProtKB-SubCell"/>
</dbReference>
<evidence type="ECO:0000256" key="7">
    <source>
        <dbReference type="HAMAP-Rule" id="MF_00480"/>
    </source>
</evidence>
<comment type="subcellular location">
    <subcellularLocation>
        <location evidence="7">Plastid</location>
        <location evidence="7">Chloroplast</location>
    </subcellularLocation>
</comment>
<dbReference type="AlphaFoldDB" id="A0A097KME9"/>
<keyword evidence="9" id="KW-0150">Chloroplast</keyword>
<evidence type="ECO:0000256" key="1">
    <source>
        <dbReference type="ARBA" id="ARBA00007151"/>
    </source>
</evidence>
<dbReference type="InterPro" id="IPR023798">
    <property type="entry name" value="Ribosomal_uS7_dom"/>
</dbReference>
<keyword evidence="2 7" id="KW-0699">rRNA-binding</keyword>
<dbReference type="RefSeq" id="YP_009105635.1">
    <property type="nucleotide sequence ID" value="NC_025534.1"/>
</dbReference>
<name>A0A097KME9_9CHLO</name>
<dbReference type="NCBIfam" id="TIGR01029">
    <property type="entry name" value="rpsG_bact"/>
    <property type="match status" value="1"/>
</dbReference>
<evidence type="ECO:0000313" key="9">
    <source>
        <dbReference type="EMBL" id="AIT94366.1"/>
    </source>
</evidence>
<evidence type="ECO:0000259" key="8">
    <source>
        <dbReference type="Pfam" id="PF00177"/>
    </source>
</evidence>
<dbReference type="SUPFAM" id="SSF47973">
    <property type="entry name" value="Ribosomal protein S7"/>
    <property type="match status" value="1"/>
</dbReference>
<sequence length="155" mass="17650">MSRRRASKQKVLTPDPVYRTSLVFLIVNNLMKKGKKALASRMVYQVMNEIREKTQQDPVVVLEKAVTHVEPEVLVKARRIGGATHQVPVKIQEKEKRQAIAVRWILAGCRSRAGKSMVANLAAELLDAWKYKGNAVRKKEEVNRMAAANRVYQRD</sequence>
<keyword evidence="4 7" id="KW-0689">Ribosomal protein</keyword>
<reference evidence="9" key="1">
    <citation type="journal article" date="2014" name="BMC Evol. Biol.">
        <title>Chloroplast phylogenomic analysis resolves deep-level relationships within the green algal class Trebouxiophyceae.</title>
        <authorList>
            <person name="Lemieux C."/>
            <person name="Otis C."/>
            <person name="Turmel M."/>
        </authorList>
    </citation>
    <scope>NUCLEOTIDE SEQUENCE</scope>
</reference>
<keyword evidence="3 7" id="KW-0694">RNA-binding</keyword>
<dbReference type="GeneID" id="22159621"/>
<dbReference type="GO" id="GO:0015935">
    <property type="term" value="C:small ribosomal subunit"/>
    <property type="evidence" value="ECO:0007669"/>
    <property type="project" value="InterPro"/>
</dbReference>
<dbReference type="InterPro" id="IPR005717">
    <property type="entry name" value="Ribosomal_uS7_bac/org-type"/>
</dbReference>
<accession>A0A097KME9</accession>
<evidence type="ECO:0000256" key="2">
    <source>
        <dbReference type="ARBA" id="ARBA00022730"/>
    </source>
</evidence>
<evidence type="ECO:0000256" key="3">
    <source>
        <dbReference type="ARBA" id="ARBA00022884"/>
    </source>
</evidence>
<dbReference type="EMBL" id="KM462872">
    <property type="protein sequence ID" value="AIT94366.1"/>
    <property type="molecule type" value="Genomic_DNA"/>
</dbReference>
<dbReference type="EMBL" id="KM462872">
    <property type="protein sequence ID" value="AIT94351.1"/>
    <property type="molecule type" value="Genomic_DNA"/>
</dbReference>
<comment type="function">
    <text evidence="7">One of the primary rRNA binding proteins, it binds directly to 16S rRNA where it nucleates assembly of the head domain of the 30S subunit.</text>
</comment>
<dbReference type="RefSeq" id="YP_009105671.1">
    <property type="nucleotide sequence ID" value="NC_025534.1"/>
</dbReference>
<keyword evidence="5 7" id="KW-0687">Ribonucleoprotein</keyword>
<organism evidence="9">
    <name type="scientific">Xylochloris irregularis</name>
    <dbReference type="NCBI Taxonomy" id="480381"/>
    <lineage>
        <taxon>Eukaryota</taxon>
        <taxon>Viridiplantae</taxon>
        <taxon>Chlorophyta</taxon>
        <taxon>core chlorophytes</taxon>
        <taxon>Trebouxiophyceae</taxon>
        <taxon>Trebouxiophyceae incertae sedis</taxon>
        <taxon>Xylochloris</taxon>
    </lineage>
</organism>
<evidence type="ECO:0000256" key="5">
    <source>
        <dbReference type="ARBA" id="ARBA00023274"/>
    </source>
</evidence>
<dbReference type="Gene3D" id="1.10.455.10">
    <property type="entry name" value="Ribosomal protein S7 domain"/>
    <property type="match status" value="1"/>
</dbReference>
<dbReference type="HAMAP" id="MF_00480_B">
    <property type="entry name" value="Ribosomal_uS7_B"/>
    <property type="match status" value="1"/>
</dbReference>
<dbReference type="Pfam" id="PF00177">
    <property type="entry name" value="Ribosomal_S7"/>
    <property type="match status" value="1"/>
</dbReference>
<keyword evidence="9" id="KW-0934">Plastid</keyword>
<feature type="domain" description="Small ribosomal subunit protein uS7" evidence="8">
    <location>
        <begin position="3"/>
        <end position="150"/>
    </location>
</feature>
<evidence type="ECO:0000256" key="4">
    <source>
        <dbReference type="ARBA" id="ARBA00022980"/>
    </source>
</evidence>
<dbReference type="PIRSF" id="PIRSF002122">
    <property type="entry name" value="RPS7p_RPS7a_RPS5e_RPS7o"/>
    <property type="match status" value="1"/>
</dbReference>
<dbReference type="GO" id="GO:0003735">
    <property type="term" value="F:structural constituent of ribosome"/>
    <property type="evidence" value="ECO:0007669"/>
    <property type="project" value="InterPro"/>
</dbReference>
<comment type="subunit">
    <text evidence="7">Part of the 30S ribosomal subunit.</text>
</comment>
<gene>
    <name evidence="7 9" type="primary">rps7</name>
</gene>
<dbReference type="GeneID" id="22159589"/>
<dbReference type="GO" id="GO:0019843">
    <property type="term" value="F:rRNA binding"/>
    <property type="evidence" value="ECO:0007669"/>
    <property type="project" value="UniProtKB-UniRule"/>
</dbReference>
<dbReference type="GO" id="GO:0006412">
    <property type="term" value="P:translation"/>
    <property type="evidence" value="ECO:0007669"/>
    <property type="project" value="UniProtKB-UniRule"/>
</dbReference>
<dbReference type="PANTHER" id="PTHR11205">
    <property type="entry name" value="RIBOSOMAL PROTEIN S7"/>
    <property type="match status" value="1"/>
</dbReference>
<geneLocation type="chloroplast" evidence="9"/>
<dbReference type="InterPro" id="IPR036823">
    <property type="entry name" value="Ribosomal_uS7_dom_sf"/>
</dbReference>